<reference evidence="2 3" key="1">
    <citation type="journal article" date="2009" name="Stand. Genomic Sci.">
        <title>Complete genome sequence of Halomicrobium mukohataei type strain (arg-2).</title>
        <authorList>
            <person name="Tindall B.J."/>
            <person name="Schneider S."/>
            <person name="Lapidus A."/>
            <person name="Copeland A."/>
            <person name="Glavina Del Rio T."/>
            <person name="Nolan M."/>
            <person name="Lucas S."/>
            <person name="Chen F."/>
            <person name="Tice H."/>
            <person name="Cheng J.F."/>
            <person name="Saunders E."/>
            <person name="Bruce D."/>
            <person name="Goodwin L."/>
            <person name="Pitluck S."/>
            <person name="Mikhailova N."/>
            <person name="Pati A."/>
            <person name="Ivanova N."/>
            <person name="Mavrommatis K."/>
            <person name="Chen A."/>
            <person name="Palaniappan K."/>
            <person name="Chain P."/>
            <person name="Land M."/>
            <person name="Hauser L."/>
            <person name="Chang Y.J."/>
            <person name="Jeffries C.D."/>
            <person name="Brettin T."/>
            <person name="Han C."/>
            <person name="Rohde M."/>
            <person name="Goker M."/>
            <person name="Bristow J."/>
            <person name="Eisen J.A."/>
            <person name="Markowitz V."/>
            <person name="Hugenholtz P."/>
            <person name="Klenk H.P."/>
            <person name="Kyrpides N.C."/>
            <person name="Detter J.C."/>
        </authorList>
    </citation>
    <scope>NUCLEOTIDE SEQUENCE [LARGE SCALE GENOMIC DNA]</scope>
    <source>
        <strain evidence="3">ATCC 700874 / DSM 12286 / JCM 9738 / NCIMB 13541</strain>
    </source>
</reference>
<keyword evidence="1" id="KW-1133">Transmembrane helix</keyword>
<evidence type="ECO:0000313" key="2">
    <source>
        <dbReference type="EMBL" id="ACV49319.1"/>
    </source>
</evidence>
<protein>
    <submittedName>
        <fullName evidence="2">Uncharacterized protein</fullName>
    </submittedName>
</protein>
<keyword evidence="1" id="KW-0812">Transmembrane</keyword>
<proteinExistence type="predicted"/>
<feature type="transmembrane region" description="Helical" evidence="1">
    <location>
        <begin position="35"/>
        <end position="56"/>
    </location>
</feature>
<feature type="transmembrane region" description="Helical" evidence="1">
    <location>
        <begin position="6"/>
        <end position="23"/>
    </location>
</feature>
<dbReference type="Proteomes" id="UP000001746">
    <property type="component" value="Chromosome"/>
</dbReference>
<sequence length="60" mass="6443">MESENSYLAIITVLLSIITLEIVSDSTSGLFQDIGSAIAILVLLILPLYLVGRIVYSMVG</sequence>
<gene>
    <name evidence="2" type="ordered locus">Hmuk_3216</name>
</gene>
<dbReference type="HOGENOM" id="CLU_208828_0_0_2"/>
<dbReference type="STRING" id="485914.Hmuk_3216"/>
<name>C7P2K4_HALMD</name>
<dbReference type="EMBL" id="CP001688">
    <property type="protein sequence ID" value="ACV49319.1"/>
    <property type="molecule type" value="Genomic_DNA"/>
</dbReference>
<organism evidence="2 3">
    <name type="scientific">Halomicrobium mukohataei (strain ATCC 700874 / DSM 12286 / JCM 9738 / NCIMB 13541)</name>
    <name type="common">Haloarcula mukohataei</name>
    <dbReference type="NCBI Taxonomy" id="485914"/>
    <lineage>
        <taxon>Archaea</taxon>
        <taxon>Methanobacteriati</taxon>
        <taxon>Methanobacteriota</taxon>
        <taxon>Stenosarchaea group</taxon>
        <taxon>Halobacteria</taxon>
        <taxon>Halobacteriales</taxon>
        <taxon>Haloarculaceae</taxon>
        <taxon>Halomicrobium</taxon>
    </lineage>
</organism>
<dbReference type="AlphaFoldDB" id="C7P2K4"/>
<keyword evidence="3" id="KW-1185">Reference proteome</keyword>
<accession>C7P2K4</accession>
<evidence type="ECO:0000313" key="3">
    <source>
        <dbReference type="Proteomes" id="UP000001746"/>
    </source>
</evidence>
<keyword evidence="1" id="KW-0472">Membrane</keyword>
<dbReference type="KEGG" id="hmu:Hmuk_3216"/>
<evidence type="ECO:0000256" key="1">
    <source>
        <dbReference type="SAM" id="Phobius"/>
    </source>
</evidence>